<name>A0A167AWK0_9GAMM</name>
<evidence type="ECO:0000259" key="3">
    <source>
        <dbReference type="PROSITE" id="PS51462"/>
    </source>
</evidence>
<feature type="domain" description="Nudix hydrolase" evidence="3">
    <location>
        <begin position="4"/>
        <end position="132"/>
    </location>
</feature>
<sequence>MVKEQVQGVIVNVLRETEHTYEYLYLKRSGGKYKGHWWPVGGTCNPTESPLDCAIRELKEETNLNAFAIYPLGKKISHIDNISKLIGYVAFISAKQTVRLNYEHNDFKWMAVEKAYTFLPHYTHVYIKHIEDNFIKSKPQTSQNLL</sequence>
<accession>A0A167AWK0</accession>
<dbReference type="OrthoDB" id="177518at2"/>
<dbReference type="PATRIC" id="fig|1365251.3.peg.4630"/>
<dbReference type="Pfam" id="PF00293">
    <property type="entry name" value="NUDIX"/>
    <property type="match status" value="1"/>
</dbReference>
<organism evidence="4 5">
    <name type="scientific">Pseudoalteromonas luteoviolacea H33</name>
    <dbReference type="NCBI Taxonomy" id="1365251"/>
    <lineage>
        <taxon>Bacteria</taxon>
        <taxon>Pseudomonadati</taxon>
        <taxon>Pseudomonadota</taxon>
        <taxon>Gammaproteobacteria</taxon>
        <taxon>Alteromonadales</taxon>
        <taxon>Pseudoalteromonadaceae</taxon>
        <taxon>Pseudoalteromonas</taxon>
    </lineage>
</organism>
<keyword evidence="2" id="KW-0378">Hydrolase</keyword>
<dbReference type="GO" id="GO:0016787">
    <property type="term" value="F:hydrolase activity"/>
    <property type="evidence" value="ECO:0007669"/>
    <property type="project" value="UniProtKB-KW"/>
</dbReference>
<dbReference type="PROSITE" id="PS51462">
    <property type="entry name" value="NUDIX"/>
    <property type="match status" value="1"/>
</dbReference>
<dbReference type="Gene3D" id="3.90.79.10">
    <property type="entry name" value="Nucleoside Triphosphate Pyrophosphohydrolase"/>
    <property type="match status" value="1"/>
</dbReference>
<evidence type="ECO:0000256" key="2">
    <source>
        <dbReference type="ARBA" id="ARBA00022801"/>
    </source>
</evidence>
<dbReference type="EMBL" id="AUXZ01000124">
    <property type="protein sequence ID" value="KZN45886.1"/>
    <property type="molecule type" value="Genomic_DNA"/>
</dbReference>
<dbReference type="SUPFAM" id="SSF55811">
    <property type="entry name" value="Nudix"/>
    <property type="match status" value="1"/>
</dbReference>
<dbReference type="RefSeq" id="WP_063363797.1">
    <property type="nucleotide sequence ID" value="NZ_AUXZ01000124.1"/>
</dbReference>
<comment type="cofactor">
    <cofactor evidence="1">
        <name>Mg(2+)</name>
        <dbReference type="ChEBI" id="CHEBI:18420"/>
    </cofactor>
</comment>
<protein>
    <recommendedName>
        <fullName evidence="3">Nudix hydrolase domain-containing protein</fullName>
    </recommendedName>
</protein>
<dbReference type="InterPro" id="IPR000086">
    <property type="entry name" value="NUDIX_hydrolase_dom"/>
</dbReference>
<reference evidence="4 5" key="1">
    <citation type="submission" date="2013-07" db="EMBL/GenBank/DDBJ databases">
        <title>Comparative Genomic and Metabolomic Analysis of Twelve Strains of Pseudoalteromonas luteoviolacea.</title>
        <authorList>
            <person name="Vynne N.G."/>
            <person name="Mansson M."/>
            <person name="Gram L."/>
        </authorList>
    </citation>
    <scope>NUCLEOTIDE SEQUENCE [LARGE SCALE GENOMIC DNA]</scope>
    <source>
        <strain evidence="4 5">H33</strain>
    </source>
</reference>
<dbReference type="PROSITE" id="PS00893">
    <property type="entry name" value="NUDIX_BOX"/>
    <property type="match status" value="1"/>
</dbReference>
<proteinExistence type="predicted"/>
<comment type="caution">
    <text evidence="4">The sequence shown here is derived from an EMBL/GenBank/DDBJ whole genome shotgun (WGS) entry which is preliminary data.</text>
</comment>
<dbReference type="PANTHER" id="PTHR43736:SF1">
    <property type="entry name" value="DIHYDRONEOPTERIN TRIPHOSPHATE DIPHOSPHATASE"/>
    <property type="match status" value="1"/>
</dbReference>
<dbReference type="PANTHER" id="PTHR43736">
    <property type="entry name" value="ADP-RIBOSE PYROPHOSPHATASE"/>
    <property type="match status" value="1"/>
</dbReference>
<evidence type="ECO:0000313" key="5">
    <source>
        <dbReference type="Proteomes" id="UP000076503"/>
    </source>
</evidence>
<gene>
    <name evidence="4" type="ORF">N476_24770</name>
</gene>
<dbReference type="Proteomes" id="UP000076503">
    <property type="component" value="Unassembled WGS sequence"/>
</dbReference>
<evidence type="ECO:0000256" key="1">
    <source>
        <dbReference type="ARBA" id="ARBA00001946"/>
    </source>
</evidence>
<dbReference type="InterPro" id="IPR015797">
    <property type="entry name" value="NUDIX_hydrolase-like_dom_sf"/>
</dbReference>
<dbReference type="InterPro" id="IPR020084">
    <property type="entry name" value="NUDIX_hydrolase_CS"/>
</dbReference>
<evidence type="ECO:0000313" key="4">
    <source>
        <dbReference type="EMBL" id="KZN45886.1"/>
    </source>
</evidence>
<dbReference type="AlphaFoldDB" id="A0A167AWK0"/>